<dbReference type="InterPro" id="IPR036390">
    <property type="entry name" value="WH_DNA-bd_sf"/>
</dbReference>
<comment type="subcellular location">
    <subcellularLocation>
        <location evidence="1">Nucleus</location>
    </subcellularLocation>
</comment>
<feature type="domain" description="E2F/DP family winged-helix DNA-binding" evidence="2">
    <location>
        <begin position="10"/>
        <end position="75"/>
    </location>
</feature>
<dbReference type="RefSeq" id="XP_001308400.1">
    <property type="nucleotide sequence ID" value="XM_001308399.1"/>
</dbReference>
<dbReference type="SMART" id="SM01372">
    <property type="entry name" value="E2F_TDP"/>
    <property type="match status" value="1"/>
</dbReference>
<dbReference type="GO" id="GO:0000978">
    <property type="term" value="F:RNA polymerase II cis-regulatory region sequence-specific DNA binding"/>
    <property type="evidence" value="ECO:0000318"/>
    <property type="project" value="GO_Central"/>
</dbReference>
<evidence type="ECO:0000313" key="3">
    <source>
        <dbReference type="EMBL" id="EAX95470.1"/>
    </source>
</evidence>
<dbReference type="GO" id="GO:0006357">
    <property type="term" value="P:regulation of transcription by RNA polymerase II"/>
    <property type="evidence" value="ECO:0000318"/>
    <property type="project" value="GO_Central"/>
</dbReference>
<dbReference type="VEuPathDB" id="TrichDB:TVAG_059940"/>
<dbReference type="OrthoDB" id="5318at2759"/>
<dbReference type="AlphaFoldDB" id="A2FHZ7"/>
<organism evidence="3 4">
    <name type="scientific">Trichomonas vaginalis (strain ATCC PRA-98 / G3)</name>
    <dbReference type="NCBI Taxonomy" id="412133"/>
    <lineage>
        <taxon>Eukaryota</taxon>
        <taxon>Metamonada</taxon>
        <taxon>Parabasalia</taxon>
        <taxon>Trichomonadida</taxon>
        <taxon>Trichomonadidae</taxon>
        <taxon>Trichomonas</taxon>
    </lineage>
</organism>
<dbReference type="InterPro" id="IPR036388">
    <property type="entry name" value="WH-like_DNA-bd_sf"/>
</dbReference>
<evidence type="ECO:0000313" key="4">
    <source>
        <dbReference type="Proteomes" id="UP000001542"/>
    </source>
</evidence>
<dbReference type="SMR" id="A2FHZ7"/>
<keyword evidence="1" id="KW-0238">DNA-binding</keyword>
<keyword evidence="1" id="KW-0805">Transcription regulation</keyword>
<evidence type="ECO:0000256" key="1">
    <source>
        <dbReference type="RuleBase" id="RU003796"/>
    </source>
</evidence>
<evidence type="ECO:0000259" key="2">
    <source>
        <dbReference type="SMART" id="SM01372"/>
    </source>
</evidence>
<dbReference type="Proteomes" id="UP000001542">
    <property type="component" value="Unassembled WGS sequence"/>
</dbReference>
<dbReference type="InterPro" id="IPR003316">
    <property type="entry name" value="E2F_WHTH_DNA-bd_dom"/>
</dbReference>
<protein>
    <recommendedName>
        <fullName evidence="2">E2F/DP family winged-helix DNA-binding domain-containing protein</fullName>
    </recommendedName>
</protein>
<keyword evidence="1" id="KW-0804">Transcription</keyword>
<dbReference type="InParanoid" id="A2FHZ7"/>
<dbReference type="SUPFAM" id="SSF46785">
    <property type="entry name" value="Winged helix' DNA-binding domain"/>
    <property type="match status" value="1"/>
</dbReference>
<dbReference type="KEGG" id="tva:4753226"/>
<reference evidence="3" key="1">
    <citation type="submission" date="2006-10" db="EMBL/GenBank/DDBJ databases">
        <authorList>
            <person name="Amadeo P."/>
            <person name="Zhao Q."/>
            <person name="Wortman J."/>
            <person name="Fraser-Liggett C."/>
            <person name="Carlton J."/>
        </authorList>
    </citation>
    <scope>NUCLEOTIDE SEQUENCE</scope>
    <source>
        <strain evidence="3">G3</strain>
    </source>
</reference>
<dbReference type="GO" id="GO:0090575">
    <property type="term" value="C:RNA polymerase II transcription regulator complex"/>
    <property type="evidence" value="ECO:0000318"/>
    <property type="project" value="GO_Central"/>
</dbReference>
<accession>A2FHZ7</accession>
<proteinExistence type="inferred from homology"/>
<dbReference type="Pfam" id="PF02319">
    <property type="entry name" value="WHD_E2F_TDP"/>
    <property type="match status" value="1"/>
</dbReference>
<keyword evidence="4" id="KW-1185">Reference proteome</keyword>
<dbReference type="EMBL" id="DS113804">
    <property type="protein sequence ID" value="EAX95470.1"/>
    <property type="molecule type" value="Genomic_DNA"/>
</dbReference>
<sequence length="246" mass="28167">MKEDSASQREKQKIFKVSVTNLVNMLESHPGKSFGIPSLCSSFKIKRRRFYDIVNVFVSLGCCQKLNLDRVEWLGKSQISNHILTMRKEKEIDRPEISLDSLFPVETCVGVSNLTINFVLLFYALKSNKIDIRMAGQFLSRGTGRYKTTLCKLYQINLILATLGMTSKSSELCSIVLRNPYMKNEDVYKIPKEIQKDSIMSILYLLNKPEPGTVNSYVVQRRYEMKSYVNADSLSMSDDSLPDFLL</sequence>
<dbReference type="GO" id="GO:0000981">
    <property type="term" value="F:DNA-binding transcription factor activity, RNA polymerase II-specific"/>
    <property type="evidence" value="ECO:0000318"/>
    <property type="project" value="GO_Central"/>
</dbReference>
<dbReference type="VEuPathDB" id="TrichDB:TVAGG3_0443870"/>
<dbReference type="Gene3D" id="1.10.10.10">
    <property type="entry name" value="Winged helix-like DNA-binding domain superfamily/Winged helix DNA-binding domain"/>
    <property type="match status" value="1"/>
</dbReference>
<reference evidence="3" key="2">
    <citation type="journal article" date="2007" name="Science">
        <title>Draft genome sequence of the sexually transmitted pathogen Trichomonas vaginalis.</title>
        <authorList>
            <person name="Carlton J.M."/>
            <person name="Hirt R.P."/>
            <person name="Silva J.C."/>
            <person name="Delcher A.L."/>
            <person name="Schatz M."/>
            <person name="Zhao Q."/>
            <person name="Wortman J.R."/>
            <person name="Bidwell S.L."/>
            <person name="Alsmark U.C.M."/>
            <person name="Besteiro S."/>
            <person name="Sicheritz-Ponten T."/>
            <person name="Noel C.J."/>
            <person name="Dacks J.B."/>
            <person name="Foster P.G."/>
            <person name="Simillion C."/>
            <person name="Van de Peer Y."/>
            <person name="Miranda-Saavedra D."/>
            <person name="Barton G.J."/>
            <person name="Westrop G.D."/>
            <person name="Mueller S."/>
            <person name="Dessi D."/>
            <person name="Fiori P.L."/>
            <person name="Ren Q."/>
            <person name="Paulsen I."/>
            <person name="Zhang H."/>
            <person name="Bastida-Corcuera F.D."/>
            <person name="Simoes-Barbosa A."/>
            <person name="Brown M.T."/>
            <person name="Hayes R.D."/>
            <person name="Mukherjee M."/>
            <person name="Okumura C.Y."/>
            <person name="Schneider R."/>
            <person name="Smith A.J."/>
            <person name="Vanacova S."/>
            <person name="Villalvazo M."/>
            <person name="Haas B.J."/>
            <person name="Pertea M."/>
            <person name="Feldblyum T.V."/>
            <person name="Utterback T.R."/>
            <person name="Shu C.L."/>
            <person name="Osoegawa K."/>
            <person name="de Jong P.J."/>
            <person name="Hrdy I."/>
            <person name="Horvathova L."/>
            <person name="Zubacova Z."/>
            <person name="Dolezal P."/>
            <person name="Malik S.B."/>
            <person name="Logsdon J.M. Jr."/>
            <person name="Henze K."/>
            <person name="Gupta A."/>
            <person name="Wang C.C."/>
            <person name="Dunne R.L."/>
            <person name="Upcroft J.A."/>
            <person name="Upcroft P."/>
            <person name="White O."/>
            <person name="Salzberg S.L."/>
            <person name="Tang P."/>
            <person name="Chiu C.-H."/>
            <person name="Lee Y.-S."/>
            <person name="Embley T.M."/>
            <person name="Coombs G.H."/>
            <person name="Mottram J.C."/>
            <person name="Tachezy J."/>
            <person name="Fraser-Liggett C.M."/>
            <person name="Johnson P.J."/>
        </authorList>
    </citation>
    <scope>NUCLEOTIDE SEQUENCE [LARGE SCALE GENOMIC DNA]</scope>
    <source>
        <strain evidence="3">G3</strain>
    </source>
</reference>
<comment type="similarity">
    <text evidence="1">Belongs to the E2F/DP family.</text>
</comment>
<name>A2FHZ7_TRIV3</name>
<dbReference type="FunFam" id="1.10.10.10:FF:000517">
    <property type="entry name" value="Uncharacterized protein"/>
    <property type="match status" value="1"/>
</dbReference>
<keyword evidence="1" id="KW-0539">Nucleus</keyword>
<gene>
    <name evidence="3" type="ORF">TVAG_059940</name>
</gene>